<accession>A0A4R1M9K0</accession>
<keyword evidence="9 17" id="KW-0418">Kinase</keyword>
<dbReference type="EMBL" id="SMGQ01000016">
    <property type="protein sequence ID" value="TCK89036.1"/>
    <property type="molecule type" value="Genomic_DNA"/>
</dbReference>
<evidence type="ECO:0000256" key="2">
    <source>
        <dbReference type="ARBA" id="ARBA00004651"/>
    </source>
</evidence>
<dbReference type="InterPro" id="IPR003594">
    <property type="entry name" value="HATPase_dom"/>
</dbReference>
<protein>
    <recommendedName>
        <fullName evidence="3">histidine kinase</fullName>
        <ecNumber evidence="3">2.7.13.3</ecNumber>
    </recommendedName>
</protein>
<evidence type="ECO:0000256" key="11">
    <source>
        <dbReference type="ARBA" id="ARBA00022989"/>
    </source>
</evidence>
<dbReference type="InterPro" id="IPR005467">
    <property type="entry name" value="His_kinase_dom"/>
</dbReference>
<feature type="transmembrane region" description="Helical" evidence="14">
    <location>
        <begin position="6"/>
        <end position="28"/>
    </location>
</feature>
<evidence type="ECO:0000256" key="8">
    <source>
        <dbReference type="ARBA" id="ARBA00022741"/>
    </source>
</evidence>
<keyword evidence="6" id="KW-0808">Transferase</keyword>
<dbReference type="PANTHER" id="PTHR45528">
    <property type="entry name" value="SENSOR HISTIDINE KINASE CPXA"/>
    <property type="match status" value="1"/>
</dbReference>
<name>A0A4R1M9K0_9FIRM</name>
<keyword evidence="4" id="KW-1003">Cell membrane</keyword>
<dbReference type="InterPro" id="IPR003660">
    <property type="entry name" value="HAMP_dom"/>
</dbReference>
<keyword evidence="18" id="KW-1185">Reference proteome</keyword>
<dbReference type="SUPFAM" id="SSF55874">
    <property type="entry name" value="ATPase domain of HSP90 chaperone/DNA topoisomerase II/histidine kinase"/>
    <property type="match status" value="1"/>
</dbReference>
<evidence type="ECO:0000256" key="12">
    <source>
        <dbReference type="ARBA" id="ARBA00023012"/>
    </source>
</evidence>
<organism evidence="17 18">
    <name type="scientific">Natranaerovirga hydrolytica</name>
    <dbReference type="NCBI Taxonomy" id="680378"/>
    <lineage>
        <taxon>Bacteria</taxon>
        <taxon>Bacillati</taxon>
        <taxon>Bacillota</taxon>
        <taxon>Clostridia</taxon>
        <taxon>Lachnospirales</taxon>
        <taxon>Natranaerovirgaceae</taxon>
        <taxon>Natranaerovirga</taxon>
    </lineage>
</organism>
<evidence type="ECO:0000256" key="3">
    <source>
        <dbReference type="ARBA" id="ARBA00012438"/>
    </source>
</evidence>
<dbReference type="SUPFAM" id="SSF47384">
    <property type="entry name" value="Homodimeric domain of signal transducing histidine kinase"/>
    <property type="match status" value="1"/>
</dbReference>
<dbReference type="Proteomes" id="UP000294545">
    <property type="component" value="Unassembled WGS sequence"/>
</dbReference>
<dbReference type="EC" id="2.7.13.3" evidence="3"/>
<dbReference type="SMART" id="SM00388">
    <property type="entry name" value="HisKA"/>
    <property type="match status" value="1"/>
</dbReference>
<dbReference type="GO" id="GO:0005524">
    <property type="term" value="F:ATP binding"/>
    <property type="evidence" value="ECO:0007669"/>
    <property type="project" value="UniProtKB-KW"/>
</dbReference>
<dbReference type="SMART" id="SM00304">
    <property type="entry name" value="HAMP"/>
    <property type="match status" value="1"/>
</dbReference>
<keyword evidence="11 14" id="KW-1133">Transmembrane helix</keyword>
<dbReference type="FunFam" id="1.10.287.130:FF:000001">
    <property type="entry name" value="Two-component sensor histidine kinase"/>
    <property type="match status" value="1"/>
</dbReference>
<evidence type="ECO:0000256" key="6">
    <source>
        <dbReference type="ARBA" id="ARBA00022679"/>
    </source>
</evidence>
<feature type="transmembrane region" description="Helical" evidence="14">
    <location>
        <begin position="168"/>
        <end position="192"/>
    </location>
</feature>
<dbReference type="GO" id="GO:0000155">
    <property type="term" value="F:phosphorelay sensor kinase activity"/>
    <property type="evidence" value="ECO:0007669"/>
    <property type="project" value="InterPro"/>
</dbReference>
<evidence type="ECO:0000256" key="5">
    <source>
        <dbReference type="ARBA" id="ARBA00022553"/>
    </source>
</evidence>
<comment type="caution">
    <text evidence="17">The sequence shown here is derived from an EMBL/GenBank/DDBJ whole genome shotgun (WGS) entry which is preliminary data.</text>
</comment>
<evidence type="ECO:0000313" key="18">
    <source>
        <dbReference type="Proteomes" id="UP000294545"/>
    </source>
</evidence>
<dbReference type="Pfam" id="PF02518">
    <property type="entry name" value="HATPase_c"/>
    <property type="match status" value="1"/>
</dbReference>
<dbReference type="SUPFAM" id="SSF158472">
    <property type="entry name" value="HAMP domain-like"/>
    <property type="match status" value="1"/>
</dbReference>
<evidence type="ECO:0000256" key="1">
    <source>
        <dbReference type="ARBA" id="ARBA00000085"/>
    </source>
</evidence>
<dbReference type="InterPro" id="IPR036890">
    <property type="entry name" value="HATPase_C_sf"/>
</dbReference>
<dbReference type="SMART" id="SM00387">
    <property type="entry name" value="HATPase_c"/>
    <property type="match status" value="1"/>
</dbReference>
<dbReference type="CDD" id="cd00082">
    <property type="entry name" value="HisKA"/>
    <property type="match status" value="1"/>
</dbReference>
<keyword evidence="7 14" id="KW-0812">Transmembrane</keyword>
<gene>
    <name evidence="17" type="ORF">EDC19_2449</name>
</gene>
<dbReference type="PRINTS" id="PR00344">
    <property type="entry name" value="BCTRLSENSOR"/>
</dbReference>
<keyword evidence="10" id="KW-0067">ATP-binding</keyword>
<evidence type="ECO:0000256" key="7">
    <source>
        <dbReference type="ARBA" id="ARBA00022692"/>
    </source>
</evidence>
<evidence type="ECO:0000256" key="14">
    <source>
        <dbReference type="SAM" id="Phobius"/>
    </source>
</evidence>
<dbReference type="OrthoDB" id="9813151at2"/>
<evidence type="ECO:0000313" key="17">
    <source>
        <dbReference type="EMBL" id="TCK89036.1"/>
    </source>
</evidence>
<evidence type="ECO:0000256" key="9">
    <source>
        <dbReference type="ARBA" id="ARBA00022777"/>
    </source>
</evidence>
<dbReference type="FunFam" id="3.30.565.10:FF:000006">
    <property type="entry name" value="Sensor histidine kinase WalK"/>
    <property type="match status" value="1"/>
</dbReference>
<evidence type="ECO:0000259" key="16">
    <source>
        <dbReference type="PROSITE" id="PS50885"/>
    </source>
</evidence>
<dbReference type="Gene3D" id="1.10.287.130">
    <property type="match status" value="1"/>
</dbReference>
<feature type="domain" description="Histidine kinase" evidence="15">
    <location>
        <begin position="253"/>
        <end position="470"/>
    </location>
</feature>
<dbReference type="Gene3D" id="6.10.340.10">
    <property type="match status" value="1"/>
</dbReference>
<dbReference type="Pfam" id="PF00672">
    <property type="entry name" value="HAMP"/>
    <property type="match status" value="1"/>
</dbReference>
<reference evidence="17 18" key="1">
    <citation type="submission" date="2019-03" db="EMBL/GenBank/DDBJ databases">
        <title>Genomic Encyclopedia of Type Strains, Phase IV (KMG-IV): sequencing the most valuable type-strain genomes for metagenomic binning, comparative biology and taxonomic classification.</title>
        <authorList>
            <person name="Goeker M."/>
        </authorList>
    </citation>
    <scope>NUCLEOTIDE SEQUENCE [LARGE SCALE GENOMIC DNA]</scope>
    <source>
        <strain evidence="17 18">DSM 24176</strain>
    </source>
</reference>
<evidence type="ECO:0000256" key="10">
    <source>
        <dbReference type="ARBA" id="ARBA00022840"/>
    </source>
</evidence>
<dbReference type="GO" id="GO:0005886">
    <property type="term" value="C:plasma membrane"/>
    <property type="evidence" value="ECO:0007669"/>
    <property type="project" value="UniProtKB-SubCell"/>
</dbReference>
<keyword evidence="12" id="KW-0902">Two-component regulatory system</keyword>
<dbReference type="InterPro" id="IPR003661">
    <property type="entry name" value="HisK_dim/P_dom"/>
</dbReference>
<keyword evidence="8" id="KW-0547">Nucleotide-binding</keyword>
<dbReference type="InterPro" id="IPR004358">
    <property type="entry name" value="Sig_transdc_His_kin-like_C"/>
</dbReference>
<comment type="catalytic activity">
    <reaction evidence="1">
        <text>ATP + protein L-histidine = ADP + protein N-phospho-L-histidine.</text>
        <dbReference type="EC" id="2.7.13.3"/>
    </reaction>
</comment>
<dbReference type="AlphaFoldDB" id="A0A4R1M9K0"/>
<dbReference type="RefSeq" id="WP_132283120.1">
    <property type="nucleotide sequence ID" value="NZ_SMGQ01000016.1"/>
</dbReference>
<dbReference type="PROSITE" id="PS50885">
    <property type="entry name" value="HAMP"/>
    <property type="match status" value="1"/>
</dbReference>
<keyword evidence="5" id="KW-0597">Phosphoprotein</keyword>
<dbReference type="Gene3D" id="3.30.565.10">
    <property type="entry name" value="Histidine kinase-like ATPase, C-terminal domain"/>
    <property type="match status" value="1"/>
</dbReference>
<evidence type="ECO:0000259" key="15">
    <source>
        <dbReference type="PROSITE" id="PS50109"/>
    </source>
</evidence>
<feature type="domain" description="HAMP" evidence="16">
    <location>
        <begin position="193"/>
        <end position="245"/>
    </location>
</feature>
<dbReference type="CDD" id="cd00075">
    <property type="entry name" value="HATPase"/>
    <property type="match status" value="1"/>
</dbReference>
<sequence length="473" mass="54310">MIRNTLLGKILSSYLLILFLGFVLLTSLTYKGLERFLINEKTDLLHKEATVLANQYISAYHSGNMSNFNMDYLVNVLDHSLDTRIWFVNKDGFVISDSRSNTTNIRPLNIKALEEDILYRRYSEIDNFYGFFEEDMISVGTPIIVANTFQGAVFFHTELSTLQNRARYVYYVAALILFFIMIISLSFIYYFGKKIINPLNEMNKTATKYANGDFDTTIKVDTDDEIGRLANSLNNMAYELSKIEEFRRSFIANISHDFRSPLTSIKGYVGAILDGTISYESQDKYLNIVLTETDRLNKLTSDILFLTRMETSGLELHYITFDIHKIIREVTALFEQKCLAKNITITLMLDNVELYVFADIDRVKQVIYNLFDNAIKFSDENSVIIIETTELHSKVYTSIKDFGQGIPQKDLKYIWDRFYKSDPSRGKDKKGTGLGLSIVKEIVKAHDENIKVFSTEGVGSEFVFTLTKSTIDP</sequence>
<dbReference type="Pfam" id="PF00512">
    <property type="entry name" value="HisKA"/>
    <property type="match status" value="1"/>
</dbReference>
<dbReference type="InterPro" id="IPR036097">
    <property type="entry name" value="HisK_dim/P_sf"/>
</dbReference>
<dbReference type="PANTHER" id="PTHR45528:SF1">
    <property type="entry name" value="SENSOR HISTIDINE KINASE CPXA"/>
    <property type="match status" value="1"/>
</dbReference>
<evidence type="ECO:0000256" key="13">
    <source>
        <dbReference type="ARBA" id="ARBA00023136"/>
    </source>
</evidence>
<dbReference type="InterPro" id="IPR050398">
    <property type="entry name" value="HssS/ArlS-like"/>
</dbReference>
<proteinExistence type="predicted"/>
<keyword evidence="13 14" id="KW-0472">Membrane</keyword>
<dbReference type="CDD" id="cd06225">
    <property type="entry name" value="HAMP"/>
    <property type="match status" value="1"/>
</dbReference>
<evidence type="ECO:0000256" key="4">
    <source>
        <dbReference type="ARBA" id="ARBA00022475"/>
    </source>
</evidence>
<dbReference type="PROSITE" id="PS50109">
    <property type="entry name" value="HIS_KIN"/>
    <property type="match status" value="1"/>
</dbReference>
<comment type="subcellular location">
    <subcellularLocation>
        <location evidence="2">Cell membrane</location>
        <topology evidence="2">Multi-pass membrane protein</topology>
    </subcellularLocation>
</comment>